<evidence type="ECO:0000259" key="10">
    <source>
        <dbReference type="Pfam" id="PF02676"/>
    </source>
</evidence>
<dbReference type="Proteomes" id="UP000023152">
    <property type="component" value="Unassembled WGS sequence"/>
</dbReference>
<evidence type="ECO:0000256" key="2">
    <source>
        <dbReference type="ARBA" id="ARBA00012750"/>
    </source>
</evidence>
<feature type="region of interest" description="Disordered" evidence="9">
    <location>
        <begin position="464"/>
        <end position="491"/>
    </location>
</feature>
<evidence type="ECO:0000256" key="4">
    <source>
        <dbReference type="ARBA" id="ARBA00022679"/>
    </source>
</evidence>
<keyword evidence="6" id="KW-0819">tRNA processing</keyword>
<feature type="compositionally biased region" description="Basic and acidic residues" evidence="9">
    <location>
        <begin position="526"/>
        <end position="540"/>
    </location>
</feature>
<comment type="caution">
    <text evidence="11">The sequence shown here is derived from an EMBL/GenBank/DDBJ whole genome shotgun (WGS) entry which is preliminary data.</text>
</comment>
<evidence type="ECO:0000256" key="7">
    <source>
        <dbReference type="ARBA" id="ARBA00030554"/>
    </source>
</evidence>
<dbReference type="Pfam" id="PF02676">
    <property type="entry name" value="TYW3"/>
    <property type="match status" value="1"/>
</dbReference>
<proteinExistence type="inferred from homology"/>
<dbReference type="EMBL" id="ASPP01020408">
    <property type="protein sequence ID" value="ETO13750.1"/>
    <property type="molecule type" value="Genomic_DNA"/>
</dbReference>
<gene>
    <name evidence="11" type="ORF">RFI_23616</name>
</gene>
<dbReference type="GO" id="GO:0008168">
    <property type="term" value="F:methyltransferase activity"/>
    <property type="evidence" value="ECO:0007669"/>
    <property type="project" value="UniProtKB-KW"/>
</dbReference>
<dbReference type="OrthoDB" id="263283at2759"/>
<protein>
    <recommendedName>
        <fullName evidence="2">tRNA(Phe) 7-[(3-amino-3-carboxypropyl)-4-demethylwyosine(37)-N(4)]-methyltransferase</fullName>
        <ecNumber evidence="2">2.1.1.282</ecNumber>
    </recommendedName>
    <alternativeName>
        <fullName evidence="7">tRNA(Phe) 7-((3-amino-3-carboxypropyl)-4-demethylwyosine(37)-N(4))-methyltransferase</fullName>
    </alternativeName>
</protein>
<keyword evidence="12" id="KW-1185">Reference proteome</keyword>
<evidence type="ECO:0000256" key="5">
    <source>
        <dbReference type="ARBA" id="ARBA00022691"/>
    </source>
</evidence>
<feature type="compositionally biased region" description="Basic and acidic residues" evidence="9">
    <location>
        <begin position="480"/>
        <end position="489"/>
    </location>
</feature>
<accession>X6ML02</accession>
<feature type="region of interest" description="Disordered" evidence="9">
    <location>
        <begin position="526"/>
        <end position="557"/>
    </location>
</feature>
<reference evidence="11 12" key="1">
    <citation type="journal article" date="2013" name="Curr. Biol.">
        <title>The Genome of the Foraminiferan Reticulomyxa filosa.</title>
        <authorList>
            <person name="Glockner G."/>
            <person name="Hulsmann N."/>
            <person name="Schleicher M."/>
            <person name="Noegel A.A."/>
            <person name="Eichinger L."/>
            <person name="Gallinger C."/>
            <person name="Pawlowski J."/>
            <person name="Sierra R."/>
            <person name="Euteneuer U."/>
            <person name="Pillet L."/>
            <person name="Moustafa A."/>
            <person name="Platzer M."/>
            <person name="Groth M."/>
            <person name="Szafranski K."/>
            <person name="Schliwa M."/>
        </authorList>
    </citation>
    <scope>NUCLEOTIDE SEQUENCE [LARGE SCALE GENOMIC DNA]</scope>
</reference>
<comment type="catalytic activity">
    <reaction evidence="8">
        <text>4-demethyl-7-[(3S)-3-amino-3-carboxypropyl]wyosine(37) in tRNA(Phe) + S-adenosyl-L-methionine = 7-[(3S)-3-amino-3-carboxypropyl]wyosine(37) in tRNA(Phe) + S-adenosyl-L-homocysteine + H(+)</text>
        <dbReference type="Rhea" id="RHEA:36635"/>
        <dbReference type="Rhea" id="RHEA-COMP:10378"/>
        <dbReference type="Rhea" id="RHEA-COMP:10379"/>
        <dbReference type="ChEBI" id="CHEBI:15378"/>
        <dbReference type="ChEBI" id="CHEBI:57856"/>
        <dbReference type="ChEBI" id="CHEBI:59789"/>
        <dbReference type="ChEBI" id="CHEBI:73543"/>
        <dbReference type="ChEBI" id="CHEBI:73550"/>
        <dbReference type="EC" id="2.1.1.282"/>
    </reaction>
</comment>
<dbReference type="SUPFAM" id="SSF111278">
    <property type="entry name" value="SSo0622-like"/>
    <property type="match status" value="1"/>
</dbReference>
<keyword evidence="3" id="KW-0489">Methyltransferase</keyword>
<evidence type="ECO:0000313" key="12">
    <source>
        <dbReference type="Proteomes" id="UP000023152"/>
    </source>
</evidence>
<organism evidence="11 12">
    <name type="scientific">Reticulomyxa filosa</name>
    <dbReference type="NCBI Taxonomy" id="46433"/>
    <lineage>
        <taxon>Eukaryota</taxon>
        <taxon>Sar</taxon>
        <taxon>Rhizaria</taxon>
        <taxon>Retaria</taxon>
        <taxon>Foraminifera</taxon>
        <taxon>Monothalamids</taxon>
        <taxon>Reticulomyxidae</taxon>
        <taxon>Reticulomyxa</taxon>
    </lineage>
</organism>
<sequence>MDSRRALDINTVQLDGKFVERKKKTLDNLCFDVKAELDHDKSPKGYVDEPLIPLIDCINKTEDFYTTSSCSGRITILKQELRKSKGGNWLLVSHQCITSKQVEDALSSVNQQQETNPLSRPSDASFQLTFRFEPLILHIECANLMSASQLLTLARGQGFRESGINGLSSRRIMLRISYNLRLEIPLFVGSASQWDERTQSTIGGNVSYLRMIVDIANDKMKENIRKIDSLYNAFRGMFRPSHRWYHGYDNNNVPLQIWIEKLDLKQRVLSHRLQSVRHQIQDLYAKEQIRNSVEPTGNSRTHFSWHLVVPTVLLDSSKVSSYLQDSNSNSNQNSEEQCVELYLHPCYPNDLTLVFIKDNNNNNNKISSIQQLIFENDKVFDYGKAMMTYPEVMSKVIEMSDCVKVILFQSVWKQIVGQYCVHTPKWKDQLLSLIRTDCESTSLCHIFVIGLAFRDKSKLQKRVKSADGQVSSTSQQAQMQERETTEQKDQIPSWEQVIYSRHLGQSWNEMMCDLVATLQQSICKKHSDNDDGNDHDHDDNNDNNDNNDNDDGESQRQQMLTSICKSFPHKFEKLGDCVLFPPSFACVVDLFQTWFCSDKACHDGTQHYTNVYQVIQKHLRCNQIGIQQRIRYL</sequence>
<evidence type="ECO:0000313" key="11">
    <source>
        <dbReference type="EMBL" id="ETO13750.1"/>
    </source>
</evidence>
<dbReference type="InterPro" id="IPR003827">
    <property type="entry name" value="tRNA_yW-synthesising"/>
</dbReference>
<keyword evidence="4" id="KW-0808">Transferase</keyword>
<dbReference type="InterPro" id="IPR036602">
    <property type="entry name" value="tRNA_yW-synthesising-like_sf"/>
</dbReference>
<evidence type="ECO:0000256" key="1">
    <source>
        <dbReference type="ARBA" id="ARBA00008569"/>
    </source>
</evidence>
<evidence type="ECO:0000256" key="3">
    <source>
        <dbReference type="ARBA" id="ARBA00022603"/>
    </source>
</evidence>
<evidence type="ECO:0000256" key="9">
    <source>
        <dbReference type="SAM" id="MobiDB-lite"/>
    </source>
</evidence>
<feature type="compositionally biased region" description="Acidic residues" evidence="9">
    <location>
        <begin position="541"/>
        <end position="552"/>
    </location>
</feature>
<keyword evidence="5" id="KW-0949">S-adenosyl-L-methionine</keyword>
<dbReference type="Gene3D" id="3.30.1960.10">
    <property type="entry name" value="tRNA wybutosine-synthesizing-like"/>
    <property type="match status" value="1"/>
</dbReference>
<dbReference type="AlphaFoldDB" id="X6ML02"/>
<dbReference type="GO" id="GO:0008033">
    <property type="term" value="P:tRNA processing"/>
    <property type="evidence" value="ECO:0007669"/>
    <property type="project" value="UniProtKB-KW"/>
</dbReference>
<comment type="similarity">
    <text evidence="1">Belongs to the TYW3 family.</text>
</comment>
<evidence type="ECO:0000256" key="8">
    <source>
        <dbReference type="ARBA" id="ARBA00049202"/>
    </source>
</evidence>
<dbReference type="EC" id="2.1.1.282" evidence="2"/>
<dbReference type="PANTHER" id="PTHR48418:SF1">
    <property type="entry name" value="TRNA WYBUTOSINE-SYNTHESIZING PROTEIN 3"/>
    <property type="match status" value="1"/>
</dbReference>
<name>X6ML02_RETFI</name>
<dbReference type="PANTHER" id="PTHR48418">
    <property type="entry name" value="TRNA WYBUTOSINE-SYNTHESIZING PROTEIN 3"/>
    <property type="match status" value="1"/>
</dbReference>
<dbReference type="GO" id="GO:0032259">
    <property type="term" value="P:methylation"/>
    <property type="evidence" value="ECO:0007669"/>
    <property type="project" value="UniProtKB-KW"/>
</dbReference>
<feature type="compositionally biased region" description="Polar residues" evidence="9">
    <location>
        <begin position="468"/>
        <end position="479"/>
    </location>
</feature>
<feature type="domain" description="tRNA wybutosine-synthesizing protein" evidence="10">
    <location>
        <begin position="20"/>
        <end position="235"/>
    </location>
</feature>
<evidence type="ECO:0000256" key="6">
    <source>
        <dbReference type="ARBA" id="ARBA00022694"/>
    </source>
</evidence>